<evidence type="ECO:0000256" key="3">
    <source>
        <dbReference type="SAM" id="Phobius"/>
    </source>
</evidence>
<feature type="coiled-coil region" evidence="1">
    <location>
        <begin position="42"/>
        <end position="108"/>
    </location>
</feature>
<feature type="transmembrane region" description="Helical" evidence="3">
    <location>
        <begin position="12"/>
        <end position="29"/>
    </location>
</feature>
<accession>A0AAV7K6L4</accession>
<keyword evidence="1" id="KW-0175">Coiled coil</keyword>
<feature type="region of interest" description="Disordered" evidence="2">
    <location>
        <begin position="174"/>
        <end position="196"/>
    </location>
</feature>
<comment type="caution">
    <text evidence="4">The sequence shown here is derived from an EMBL/GenBank/DDBJ whole genome shotgun (WGS) entry which is preliminary data.</text>
</comment>
<name>A0AAV7K6L4_9METZ</name>
<reference evidence="4 5" key="1">
    <citation type="journal article" date="2023" name="BMC Biol.">
        <title>The compact genome of the sponge Oopsacas minuta (Hexactinellida) is lacking key metazoan core genes.</title>
        <authorList>
            <person name="Santini S."/>
            <person name="Schenkelaars Q."/>
            <person name="Jourda C."/>
            <person name="Duchesne M."/>
            <person name="Belahbib H."/>
            <person name="Rocher C."/>
            <person name="Selva M."/>
            <person name="Riesgo A."/>
            <person name="Vervoort M."/>
            <person name="Leys S.P."/>
            <person name="Kodjabachian L."/>
            <person name="Le Bivic A."/>
            <person name="Borchiellini C."/>
            <person name="Claverie J.M."/>
            <person name="Renard E."/>
        </authorList>
    </citation>
    <scope>NUCLEOTIDE SEQUENCE [LARGE SCALE GENOMIC DNA]</scope>
    <source>
        <strain evidence="4">SPO-2</strain>
    </source>
</reference>
<keyword evidence="3" id="KW-0812">Transmembrane</keyword>
<keyword evidence="3" id="KW-1133">Transmembrane helix</keyword>
<dbReference type="EMBL" id="JAKMXF010000144">
    <property type="protein sequence ID" value="KAI6656525.1"/>
    <property type="molecule type" value="Genomic_DNA"/>
</dbReference>
<evidence type="ECO:0000256" key="2">
    <source>
        <dbReference type="SAM" id="MobiDB-lite"/>
    </source>
</evidence>
<keyword evidence="5" id="KW-1185">Reference proteome</keyword>
<dbReference type="Proteomes" id="UP001165289">
    <property type="component" value="Unassembled WGS sequence"/>
</dbReference>
<dbReference type="AlphaFoldDB" id="A0AAV7K6L4"/>
<keyword evidence="3" id="KW-0472">Membrane</keyword>
<evidence type="ECO:0000313" key="5">
    <source>
        <dbReference type="Proteomes" id="UP001165289"/>
    </source>
</evidence>
<gene>
    <name evidence="4" type="ORF">LOD99_1321</name>
</gene>
<sequence length="196" mass="21911">MIKSSQGSSARIVAAILCSMVVILLVLYIRQTNQYSTLLRIHHQSQNSMQEKTIDIAKLKNELKVKDSQCTAELETLDNEATECDIKSQALDKELENIKKKVSAAQDDKASYDSIIAAEKERFLHMQQQLQKEAETCVVEGKELETKLKECEASKALPPPNPVAPKINDLNPMEIAPEMKQEGLTDENTESVQITP</sequence>
<proteinExistence type="predicted"/>
<organism evidence="4 5">
    <name type="scientific">Oopsacas minuta</name>
    <dbReference type="NCBI Taxonomy" id="111878"/>
    <lineage>
        <taxon>Eukaryota</taxon>
        <taxon>Metazoa</taxon>
        <taxon>Porifera</taxon>
        <taxon>Hexactinellida</taxon>
        <taxon>Hexasterophora</taxon>
        <taxon>Lyssacinosida</taxon>
        <taxon>Leucopsacidae</taxon>
        <taxon>Oopsacas</taxon>
    </lineage>
</organism>
<evidence type="ECO:0000256" key="1">
    <source>
        <dbReference type="SAM" id="Coils"/>
    </source>
</evidence>
<evidence type="ECO:0000313" key="4">
    <source>
        <dbReference type="EMBL" id="KAI6656525.1"/>
    </source>
</evidence>
<protein>
    <submittedName>
        <fullName evidence="4">Uncharacterized protein</fullName>
    </submittedName>
</protein>